<organism evidence="1 3">
    <name type="scientific">Geomonas paludis</name>
    <dbReference type="NCBI Taxonomy" id="2740185"/>
    <lineage>
        <taxon>Bacteria</taxon>
        <taxon>Pseudomonadati</taxon>
        <taxon>Thermodesulfobacteriota</taxon>
        <taxon>Desulfuromonadia</taxon>
        <taxon>Geobacterales</taxon>
        <taxon>Geobacteraceae</taxon>
        <taxon>Geomonas</taxon>
    </lineage>
</organism>
<accession>A0A6V8N0Q6</accession>
<evidence type="ECO:0000313" key="3">
    <source>
        <dbReference type="Proteomes" id="UP000568888"/>
    </source>
</evidence>
<reference evidence="1" key="2">
    <citation type="journal article" date="2021" name="Int. J. Syst. Evol. Microbiol.">
        <title>Geomonas silvestris sp. nov., Geomonas paludis sp. nov. and Geomonas limicola sp. nov., isolated from terrestrial environments, and emended description of the genus Geomonas.</title>
        <authorList>
            <person name="Itoh H."/>
            <person name="Xu Z."/>
            <person name="Masuda Y."/>
            <person name="Ushijima N."/>
            <person name="Hayakawa C."/>
            <person name="Shiratori Y."/>
            <person name="Senoo K."/>
        </authorList>
    </citation>
    <scope>NUCLEOTIDE SEQUENCE</scope>
    <source>
        <strain evidence="1">Red736</strain>
    </source>
</reference>
<dbReference type="EMBL" id="CP096574">
    <property type="protein sequence ID" value="UPU35146.1"/>
    <property type="molecule type" value="Genomic_DNA"/>
</dbReference>
<gene>
    <name evidence="1" type="ORF">GMPD_33860</name>
    <name evidence="2" type="ORF">M1B72_17060</name>
</gene>
<proteinExistence type="predicted"/>
<dbReference type="RefSeq" id="WP_183349590.1">
    <property type="nucleotide sequence ID" value="NZ_BLXY01000009.1"/>
</dbReference>
<dbReference type="Proteomes" id="UP000831485">
    <property type="component" value="Chromosome"/>
</dbReference>
<protein>
    <submittedName>
        <fullName evidence="1">Uncharacterized protein</fullName>
    </submittedName>
</protein>
<evidence type="ECO:0000313" key="2">
    <source>
        <dbReference type="EMBL" id="UPU35146.1"/>
    </source>
</evidence>
<reference evidence="3" key="1">
    <citation type="submission" date="2020-06" db="EMBL/GenBank/DDBJ databases">
        <title>Draft genomic sequecing of Geomonas sp. Red736.</title>
        <authorList>
            <person name="Itoh H."/>
            <person name="Xu Z.X."/>
            <person name="Ushijima N."/>
            <person name="Masuda Y."/>
            <person name="Shiratori Y."/>
            <person name="Senoo K."/>
        </authorList>
    </citation>
    <scope>NUCLEOTIDE SEQUENCE [LARGE SCALE GENOMIC DNA]</scope>
    <source>
        <strain evidence="3">Red736</strain>
    </source>
</reference>
<evidence type="ECO:0000313" key="4">
    <source>
        <dbReference type="Proteomes" id="UP000831485"/>
    </source>
</evidence>
<name>A0A6V8N0Q6_9BACT</name>
<dbReference type="Proteomes" id="UP000568888">
    <property type="component" value="Unassembled WGS sequence"/>
</dbReference>
<dbReference type="EMBL" id="BLXY01000009">
    <property type="protein sequence ID" value="GFO65467.1"/>
    <property type="molecule type" value="Genomic_DNA"/>
</dbReference>
<sequence length="293" mass="32129">MSKYVSGFLVGVVFLVQTTVALAGQLSSSVEQYKMKVQLARANETNVIVQTYLEACLTGASALDGLEVGDPRVPDALKTAKNARIKAIGGLTPDTSNSSGVSAEVDAYNMNLQPYLKSHYINLVSLQDQLLERKYFKTETAKNANFLEGYVNSNWSLTRADHTGEALHRPNLGISPWEAIFRFEPTLAFEHGAQVAIMGTAGLSYTFFPEIDQNTMPFVFKENFLSNWVRKSGFRLGIGVGNLDERAKLLLGAGTQLNALGLWGLYKPDGSSFMFGLSASDLSKFKKAVSWFQ</sequence>
<keyword evidence="4" id="KW-1185">Reference proteome</keyword>
<evidence type="ECO:0000313" key="1">
    <source>
        <dbReference type="EMBL" id="GFO65467.1"/>
    </source>
</evidence>
<reference evidence="2" key="3">
    <citation type="submission" date="2022-04" db="EMBL/GenBank/DDBJ databases">
        <authorList>
            <person name="Liu G."/>
        </authorList>
    </citation>
    <scope>NUCLEOTIDE SEQUENCE</scope>
    <source>
        <strain evidence="2">RG22</strain>
    </source>
</reference>
<dbReference type="AlphaFoldDB" id="A0A6V8N0Q6"/>